<evidence type="ECO:0000313" key="2">
    <source>
        <dbReference type="EMBL" id="TCV78082.1"/>
    </source>
</evidence>
<sequence>MNQLKQMTMNVAVSMLFCASAAQAVYTPIVTTTVNNFTMVGASNGLLGGGNEVNVTWDGTYRTSELNSCF</sequence>
<organism evidence="2 3">
    <name type="scientific">Sulfurirhabdus autotrophica</name>
    <dbReference type="NCBI Taxonomy" id="1706046"/>
    <lineage>
        <taxon>Bacteria</taxon>
        <taxon>Pseudomonadati</taxon>
        <taxon>Pseudomonadota</taxon>
        <taxon>Betaproteobacteria</taxon>
        <taxon>Nitrosomonadales</taxon>
        <taxon>Sulfuricellaceae</taxon>
        <taxon>Sulfurirhabdus</taxon>
    </lineage>
</organism>
<protein>
    <submittedName>
        <fullName evidence="2">Uncharacterized protein</fullName>
    </submittedName>
</protein>
<dbReference type="EMBL" id="SMCO01000047">
    <property type="protein sequence ID" value="TCV78082.1"/>
    <property type="molecule type" value="Genomic_DNA"/>
</dbReference>
<evidence type="ECO:0000256" key="1">
    <source>
        <dbReference type="SAM" id="SignalP"/>
    </source>
</evidence>
<comment type="caution">
    <text evidence="2">The sequence shown here is derived from an EMBL/GenBank/DDBJ whole genome shotgun (WGS) entry which is preliminary data.</text>
</comment>
<evidence type="ECO:0000313" key="3">
    <source>
        <dbReference type="Proteomes" id="UP000295367"/>
    </source>
</evidence>
<feature type="signal peptide" evidence="1">
    <location>
        <begin position="1"/>
        <end position="24"/>
    </location>
</feature>
<proteinExistence type="predicted"/>
<keyword evidence="1" id="KW-0732">Signal</keyword>
<feature type="chain" id="PRO_5020988064" evidence="1">
    <location>
        <begin position="25"/>
        <end position="70"/>
    </location>
</feature>
<dbReference type="Proteomes" id="UP000295367">
    <property type="component" value="Unassembled WGS sequence"/>
</dbReference>
<keyword evidence="3" id="KW-1185">Reference proteome</keyword>
<name>A0A4R3XMX1_9PROT</name>
<gene>
    <name evidence="2" type="ORF">EDC63_1475</name>
</gene>
<dbReference type="AlphaFoldDB" id="A0A4R3XMX1"/>
<reference evidence="2 3" key="1">
    <citation type="submission" date="2019-03" db="EMBL/GenBank/DDBJ databases">
        <title>Genomic Encyclopedia of Type Strains, Phase IV (KMG-IV): sequencing the most valuable type-strain genomes for metagenomic binning, comparative biology and taxonomic classification.</title>
        <authorList>
            <person name="Goeker M."/>
        </authorList>
    </citation>
    <scope>NUCLEOTIDE SEQUENCE [LARGE SCALE GENOMIC DNA]</scope>
    <source>
        <strain evidence="2 3">DSM 100309</strain>
    </source>
</reference>
<accession>A0A4R3XMX1</accession>